<name>A0A089M744_9BACL</name>
<evidence type="ECO:0000256" key="9">
    <source>
        <dbReference type="ARBA" id="ARBA00022777"/>
    </source>
</evidence>
<dbReference type="InterPro" id="IPR003661">
    <property type="entry name" value="HisK_dim/P_dom"/>
</dbReference>
<evidence type="ECO:0000256" key="8">
    <source>
        <dbReference type="ARBA" id="ARBA00022741"/>
    </source>
</evidence>
<keyword evidence="5" id="KW-0597">Phosphoprotein</keyword>
<dbReference type="eggNOG" id="COG0642">
    <property type="taxonomic scope" value="Bacteria"/>
</dbReference>
<keyword evidence="6" id="KW-0808">Transferase</keyword>
<keyword evidence="9 16" id="KW-0418">Kinase</keyword>
<evidence type="ECO:0000259" key="15">
    <source>
        <dbReference type="PROSITE" id="PS50109"/>
    </source>
</evidence>
<comment type="catalytic activity">
    <reaction evidence="1">
        <text>ATP + protein L-histidine = ADP + protein N-phospho-L-histidine.</text>
        <dbReference type="EC" id="2.7.13.3"/>
    </reaction>
</comment>
<protein>
    <recommendedName>
        <fullName evidence="3">histidine kinase</fullName>
        <ecNumber evidence="3">2.7.13.3</ecNumber>
    </recommendedName>
</protein>
<dbReference type="InterPro" id="IPR005467">
    <property type="entry name" value="His_kinase_dom"/>
</dbReference>
<dbReference type="GO" id="GO:0016036">
    <property type="term" value="P:cellular response to phosphate starvation"/>
    <property type="evidence" value="ECO:0007669"/>
    <property type="project" value="TreeGrafter"/>
</dbReference>
<feature type="domain" description="Histidine kinase" evidence="15">
    <location>
        <begin position="121"/>
        <end position="326"/>
    </location>
</feature>
<dbReference type="SUPFAM" id="SSF55874">
    <property type="entry name" value="ATPase domain of HSP90 chaperone/DNA topoisomerase II/histidine kinase"/>
    <property type="match status" value="1"/>
</dbReference>
<dbReference type="AlphaFoldDB" id="A0A089M744"/>
<evidence type="ECO:0000313" key="17">
    <source>
        <dbReference type="Proteomes" id="UP000029500"/>
    </source>
</evidence>
<dbReference type="Pfam" id="PF02518">
    <property type="entry name" value="HATPase_c"/>
    <property type="match status" value="1"/>
</dbReference>
<evidence type="ECO:0000256" key="1">
    <source>
        <dbReference type="ARBA" id="ARBA00000085"/>
    </source>
</evidence>
<keyword evidence="8" id="KW-0547">Nucleotide-binding</keyword>
<feature type="transmembrane region" description="Helical" evidence="14">
    <location>
        <begin position="12"/>
        <end position="29"/>
    </location>
</feature>
<evidence type="ECO:0000256" key="11">
    <source>
        <dbReference type="ARBA" id="ARBA00022989"/>
    </source>
</evidence>
<dbReference type="GO" id="GO:0004721">
    <property type="term" value="F:phosphoprotein phosphatase activity"/>
    <property type="evidence" value="ECO:0007669"/>
    <property type="project" value="TreeGrafter"/>
</dbReference>
<dbReference type="STRING" id="189425.PGRAT_19795"/>
<accession>A0A089M744</accession>
<dbReference type="PANTHER" id="PTHR45453">
    <property type="entry name" value="PHOSPHATE REGULON SENSOR PROTEIN PHOR"/>
    <property type="match status" value="1"/>
</dbReference>
<dbReference type="GO" id="GO:0000155">
    <property type="term" value="F:phosphorelay sensor kinase activity"/>
    <property type="evidence" value="ECO:0007669"/>
    <property type="project" value="InterPro"/>
</dbReference>
<sequence length="334" mass="38827">MIRKYIEEKLSWLLLLGGLQIIFLFVAYVDSSIPFLPVLYIVGLNVMVCTAFVFLRYHKETRFYQRMEAWDEVYDPSTFKEADSPFEKMVQEAVNAQTERYKRESSVNFQRLEQEKDDLLSWIHEVKTPLTAMQLMIERLTDETLKLKLMYEWLRIHHLLDQQLHQKRIPFMRNDLYIEMTRLEPVLNREIQALKSWCIPKGIGFDVDLTAEEVLTDGKWLGFILRQLLTNAVKYSENSDILIQSRETAGHTVLVIEDHGRGIDPKDLPRIYDKGFTSTIGRQEGAATGMGLYLTKQVAEPLLISIHADSIPGEGTTFTLTFPRKNDFLRITGM</sequence>
<dbReference type="PANTHER" id="PTHR45453:SF2">
    <property type="entry name" value="HISTIDINE KINASE"/>
    <property type="match status" value="1"/>
</dbReference>
<dbReference type="EMBL" id="CP009287">
    <property type="protein sequence ID" value="AIQ69621.1"/>
    <property type="molecule type" value="Genomic_DNA"/>
</dbReference>
<dbReference type="GO" id="GO:0005524">
    <property type="term" value="F:ATP binding"/>
    <property type="evidence" value="ECO:0007669"/>
    <property type="project" value="UniProtKB-KW"/>
</dbReference>
<evidence type="ECO:0000256" key="4">
    <source>
        <dbReference type="ARBA" id="ARBA00022475"/>
    </source>
</evidence>
<organism evidence="16 17">
    <name type="scientific">Paenibacillus graminis</name>
    <dbReference type="NCBI Taxonomy" id="189425"/>
    <lineage>
        <taxon>Bacteria</taxon>
        <taxon>Bacillati</taxon>
        <taxon>Bacillota</taxon>
        <taxon>Bacilli</taxon>
        <taxon>Bacillales</taxon>
        <taxon>Paenibacillaceae</taxon>
        <taxon>Paenibacillus</taxon>
    </lineage>
</organism>
<gene>
    <name evidence="16" type="ORF">PGRAT_19795</name>
</gene>
<dbReference type="GO" id="GO:0005886">
    <property type="term" value="C:plasma membrane"/>
    <property type="evidence" value="ECO:0007669"/>
    <property type="project" value="UniProtKB-SubCell"/>
</dbReference>
<keyword evidence="13 14" id="KW-0472">Membrane</keyword>
<keyword evidence="4" id="KW-1003">Cell membrane</keyword>
<keyword evidence="12" id="KW-0902">Two-component regulatory system</keyword>
<keyword evidence="10" id="KW-0067">ATP-binding</keyword>
<dbReference type="RefSeq" id="WP_025707674.1">
    <property type="nucleotide sequence ID" value="NZ_CP009287.1"/>
</dbReference>
<evidence type="ECO:0000256" key="12">
    <source>
        <dbReference type="ARBA" id="ARBA00023012"/>
    </source>
</evidence>
<dbReference type="OrthoDB" id="9780487at2"/>
<evidence type="ECO:0000256" key="7">
    <source>
        <dbReference type="ARBA" id="ARBA00022692"/>
    </source>
</evidence>
<evidence type="ECO:0000256" key="5">
    <source>
        <dbReference type="ARBA" id="ARBA00022553"/>
    </source>
</evidence>
<proteinExistence type="predicted"/>
<dbReference type="PRINTS" id="PR00344">
    <property type="entry name" value="BCTRLSENSOR"/>
</dbReference>
<dbReference type="Proteomes" id="UP000029500">
    <property type="component" value="Chromosome"/>
</dbReference>
<reference evidence="16 17" key="1">
    <citation type="submission" date="2014-08" db="EMBL/GenBank/DDBJ databases">
        <title>Comparative genomics of the Paenibacillus odorifer group.</title>
        <authorList>
            <person name="den Bakker H.C."/>
            <person name="Tsai Y.-C."/>
            <person name="Martin N."/>
            <person name="Korlach J."/>
            <person name="Wiedmann M."/>
        </authorList>
    </citation>
    <scope>NUCLEOTIDE SEQUENCE [LARGE SCALE GENOMIC DNA]</scope>
    <source>
        <strain evidence="16 17">DSM 15220</strain>
    </source>
</reference>
<dbReference type="InterPro" id="IPR004358">
    <property type="entry name" value="Sig_transdc_His_kin-like_C"/>
</dbReference>
<dbReference type="KEGG" id="pgm:PGRAT_19795"/>
<evidence type="ECO:0000256" key="10">
    <source>
        <dbReference type="ARBA" id="ARBA00022840"/>
    </source>
</evidence>
<evidence type="ECO:0000256" key="3">
    <source>
        <dbReference type="ARBA" id="ARBA00012438"/>
    </source>
</evidence>
<evidence type="ECO:0000256" key="13">
    <source>
        <dbReference type="ARBA" id="ARBA00023136"/>
    </source>
</evidence>
<evidence type="ECO:0000256" key="14">
    <source>
        <dbReference type="SAM" id="Phobius"/>
    </source>
</evidence>
<dbReference type="SMART" id="SM00387">
    <property type="entry name" value="HATPase_c"/>
    <property type="match status" value="1"/>
</dbReference>
<dbReference type="Gene3D" id="3.30.565.10">
    <property type="entry name" value="Histidine kinase-like ATPase, C-terminal domain"/>
    <property type="match status" value="1"/>
</dbReference>
<dbReference type="InterPro" id="IPR050351">
    <property type="entry name" value="BphY/WalK/GraS-like"/>
</dbReference>
<dbReference type="PROSITE" id="PS50109">
    <property type="entry name" value="HIS_KIN"/>
    <property type="match status" value="1"/>
</dbReference>
<feature type="transmembrane region" description="Helical" evidence="14">
    <location>
        <begin position="35"/>
        <end position="57"/>
    </location>
</feature>
<evidence type="ECO:0000313" key="16">
    <source>
        <dbReference type="EMBL" id="AIQ69621.1"/>
    </source>
</evidence>
<dbReference type="HOGENOM" id="CLU_000445_13_1_9"/>
<keyword evidence="11 14" id="KW-1133">Transmembrane helix</keyword>
<dbReference type="InterPro" id="IPR036890">
    <property type="entry name" value="HATPase_C_sf"/>
</dbReference>
<dbReference type="InterPro" id="IPR003594">
    <property type="entry name" value="HATPase_dom"/>
</dbReference>
<evidence type="ECO:0000256" key="2">
    <source>
        <dbReference type="ARBA" id="ARBA00004651"/>
    </source>
</evidence>
<dbReference type="CDD" id="cd00082">
    <property type="entry name" value="HisKA"/>
    <property type="match status" value="1"/>
</dbReference>
<evidence type="ECO:0000256" key="6">
    <source>
        <dbReference type="ARBA" id="ARBA00022679"/>
    </source>
</evidence>
<keyword evidence="7 14" id="KW-0812">Transmembrane</keyword>
<dbReference type="EC" id="2.7.13.3" evidence="3"/>
<comment type="subcellular location">
    <subcellularLocation>
        <location evidence="2">Cell membrane</location>
        <topology evidence="2">Multi-pass membrane protein</topology>
    </subcellularLocation>
</comment>
<keyword evidence="17" id="KW-1185">Reference proteome</keyword>